<name>A0ABY2HA69_9HYPO</name>
<feature type="compositionally biased region" description="Low complexity" evidence="1">
    <location>
        <begin position="113"/>
        <end position="142"/>
    </location>
</feature>
<gene>
    <name evidence="4" type="ORF">CCMA1212_002933</name>
</gene>
<proteinExistence type="predicted"/>
<dbReference type="Pfam" id="PF24855">
    <property type="entry name" value="DUF7729"/>
    <property type="match status" value="1"/>
</dbReference>
<evidence type="ECO:0000313" key="4">
    <source>
        <dbReference type="EMBL" id="TFB05214.1"/>
    </source>
</evidence>
<feature type="domain" description="DUF7729" evidence="3">
    <location>
        <begin position="143"/>
        <end position="352"/>
    </location>
</feature>
<reference evidence="4 5" key="1">
    <citation type="submission" date="2018-01" db="EMBL/GenBank/DDBJ databases">
        <title>Genome characterization of the sugarcane-associated fungus Trichoderma ghanense CCMA-1212 and their application in lignocelulose bioconversion.</title>
        <authorList>
            <person name="Steindorff A.S."/>
            <person name="Mendes T.D."/>
            <person name="Vilela E.S.D."/>
            <person name="Rodrigues D.S."/>
            <person name="Formighieri E.F."/>
            <person name="Melo I.S."/>
            <person name="Favaro L.C.L."/>
        </authorList>
    </citation>
    <scope>NUCLEOTIDE SEQUENCE [LARGE SCALE GENOMIC DNA]</scope>
    <source>
        <strain evidence="4 5">CCMA-1212</strain>
    </source>
</reference>
<keyword evidence="2" id="KW-0732">Signal</keyword>
<evidence type="ECO:0000259" key="3">
    <source>
        <dbReference type="Pfam" id="PF24855"/>
    </source>
</evidence>
<dbReference type="InterPro" id="IPR056146">
    <property type="entry name" value="DUF7729"/>
</dbReference>
<organism evidence="4 5">
    <name type="scientific">Trichoderma ghanense</name>
    <dbReference type="NCBI Taxonomy" id="65468"/>
    <lineage>
        <taxon>Eukaryota</taxon>
        <taxon>Fungi</taxon>
        <taxon>Dikarya</taxon>
        <taxon>Ascomycota</taxon>
        <taxon>Pezizomycotina</taxon>
        <taxon>Sordariomycetes</taxon>
        <taxon>Hypocreomycetidae</taxon>
        <taxon>Hypocreales</taxon>
        <taxon>Hypocreaceae</taxon>
        <taxon>Trichoderma</taxon>
    </lineage>
</organism>
<feature type="region of interest" description="Disordered" evidence="1">
    <location>
        <begin position="87"/>
        <end position="155"/>
    </location>
</feature>
<dbReference type="Proteomes" id="UP001642720">
    <property type="component" value="Unassembled WGS sequence"/>
</dbReference>
<feature type="compositionally biased region" description="Polar residues" evidence="1">
    <location>
        <begin position="94"/>
        <end position="104"/>
    </location>
</feature>
<keyword evidence="5" id="KW-1185">Reference proteome</keyword>
<protein>
    <recommendedName>
        <fullName evidence="3">DUF7729 domain-containing protein</fullName>
    </recommendedName>
</protein>
<comment type="caution">
    <text evidence="4">The sequence shown here is derived from an EMBL/GenBank/DDBJ whole genome shotgun (WGS) entry which is preliminary data.</text>
</comment>
<evidence type="ECO:0000256" key="2">
    <source>
        <dbReference type="SAM" id="SignalP"/>
    </source>
</evidence>
<sequence>MLGTPRAVFMRGSKAKLPRWPLSRMRFALLVVALLATTLSSAATVPERASTRIPVLPIAVDQLPSAPFPEGLINGFSDDVSEHKLLYDDEPINRSGTTDASTLNKGEKRRRSANAATTTTKNSSEKTSSPSSATSSSTSSSALPEPFDNTPASAFQLDGSTDSCSSFIENLLQNPTFKSCYPLSMMLQTSTGLFQAEKSLLSIVRVLDATCKADSVSCATFLDQAAANLTTGDNCKAEIDKNQTLVLQAYRGLQAYKEVYAATCLQDPTTSQYCFANAVTNLNTPSDAYLYFLPYGLALPGSSNPSCSWCTQQTMDIYYSASADRDASVANVYADAARQVNTLCGPNYVNGTLPPASSDGLAIRPAIYTATLAVLCTGLAALISIS</sequence>
<evidence type="ECO:0000313" key="5">
    <source>
        <dbReference type="Proteomes" id="UP001642720"/>
    </source>
</evidence>
<accession>A0ABY2HA69</accession>
<evidence type="ECO:0000256" key="1">
    <source>
        <dbReference type="SAM" id="MobiDB-lite"/>
    </source>
</evidence>
<dbReference type="PANTHER" id="PTHR39460:SF1">
    <property type="entry name" value="C6 TRANSCRIPTION FACTOR"/>
    <property type="match status" value="1"/>
</dbReference>
<dbReference type="PANTHER" id="PTHR39460">
    <property type="entry name" value="EXPRESSED PROTEIN"/>
    <property type="match status" value="1"/>
</dbReference>
<dbReference type="RefSeq" id="XP_073561415.1">
    <property type="nucleotide sequence ID" value="XM_073700300.1"/>
</dbReference>
<dbReference type="EMBL" id="PPTA01000003">
    <property type="protein sequence ID" value="TFB05214.1"/>
    <property type="molecule type" value="Genomic_DNA"/>
</dbReference>
<feature type="chain" id="PRO_5045935300" description="DUF7729 domain-containing protein" evidence="2">
    <location>
        <begin position="43"/>
        <end position="386"/>
    </location>
</feature>
<dbReference type="GeneID" id="300574750"/>
<feature type="signal peptide" evidence="2">
    <location>
        <begin position="1"/>
        <end position="42"/>
    </location>
</feature>